<name>A0A327VW85_9BACT</name>
<protein>
    <recommendedName>
        <fullName evidence="1">DUF4397 domain-containing protein</fullName>
    </recommendedName>
</protein>
<evidence type="ECO:0000259" key="1">
    <source>
        <dbReference type="Pfam" id="PF14344"/>
    </source>
</evidence>
<accession>A0A327VW85</accession>
<dbReference type="Pfam" id="PF14344">
    <property type="entry name" value="DUF4397"/>
    <property type="match status" value="1"/>
</dbReference>
<evidence type="ECO:0000313" key="2">
    <source>
        <dbReference type="EMBL" id="RAJ80257.1"/>
    </source>
</evidence>
<dbReference type="Proteomes" id="UP000249819">
    <property type="component" value="Unassembled WGS sequence"/>
</dbReference>
<keyword evidence="3" id="KW-1185">Reference proteome</keyword>
<proteinExistence type="predicted"/>
<evidence type="ECO:0000313" key="3">
    <source>
        <dbReference type="Proteomes" id="UP000249819"/>
    </source>
</evidence>
<dbReference type="EMBL" id="QLMA01000005">
    <property type="protein sequence ID" value="RAJ80257.1"/>
    <property type="molecule type" value="Genomic_DNA"/>
</dbReference>
<dbReference type="PROSITE" id="PS51257">
    <property type="entry name" value="PROKAR_LIPOPROTEIN"/>
    <property type="match status" value="1"/>
</dbReference>
<reference evidence="2 3" key="1">
    <citation type="submission" date="2018-06" db="EMBL/GenBank/DDBJ databases">
        <title>Genomic Encyclopedia of Archaeal and Bacterial Type Strains, Phase II (KMG-II): from individual species to whole genera.</title>
        <authorList>
            <person name="Goeker M."/>
        </authorList>
    </citation>
    <scope>NUCLEOTIDE SEQUENCE [LARGE SCALE GENOMIC DNA]</scope>
    <source>
        <strain evidence="2 3">DSM 29821</strain>
    </source>
</reference>
<organism evidence="2 3">
    <name type="scientific">Chitinophaga dinghuensis</name>
    <dbReference type="NCBI Taxonomy" id="1539050"/>
    <lineage>
        <taxon>Bacteria</taxon>
        <taxon>Pseudomonadati</taxon>
        <taxon>Bacteroidota</taxon>
        <taxon>Chitinophagia</taxon>
        <taxon>Chitinophagales</taxon>
        <taxon>Chitinophagaceae</taxon>
        <taxon>Chitinophaga</taxon>
    </lineage>
</organism>
<comment type="caution">
    <text evidence="2">The sequence shown here is derived from an EMBL/GenBank/DDBJ whole genome shotgun (WGS) entry which is preliminary data.</text>
</comment>
<feature type="domain" description="DUF4397" evidence="1">
    <location>
        <begin position="320"/>
        <end position="396"/>
    </location>
</feature>
<dbReference type="AlphaFoldDB" id="A0A327VW85"/>
<dbReference type="InterPro" id="IPR025510">
    <property type="entry name" value="DUF4397"/>
</dbReference>
<sequence length="557" mass="59901">MSMTTTKYIFHGVMAGMLLLGVACNKNKTDVRPGNEPDYSNMAKSTVRLITFNKTDLIVNNKRVTNWYVPTAANPVDLPYPTPYFPASGKFSGSWYLPQQFLDSKGQATIQSGLAPNFITDSFQVQEDYYKPSDYYLATSAVAHTGGIYTVSAVPRSTAIPADPRHIRIRLVNIGMASGNGSGTLSLAYANGTPVSAATSGIANHRWSDYIEIPYGTYQFKVLIDGSGLQIPGRPALLTDAATLENFSLGGTQVYYSSLQTFQPGGVYTIVVAQMPGVYQYKEYPLYPNCFAVVTDVDPAVNITYGRLQLVNAFDESEKGLTIQVDGTSLPAVTYGNAGDYTILVAGAHHIKATDAAGKTIIEKDVTLRGGDNLTLWAYPNKDNSIGMTVIPNNMGGIRNTGTNADGGDGANNSYDPLKYKVLVQTRFLNFCPDLPYVTFTNTNGTLFREGIFSAAPAAQQLQPGLAPSPVAVPYPYIDLGVVTGGAVEAYQSLPGVLPGNRLIDVPALTKMDFVKMPAMYFLNGNAGAESGVYTVALIGRNSGSQHPRMIVVKHNQ</sequence>
<gene>
    <name evidence="2" type="ORF">CLV59_105365</name>
</gene>